<organism evidence="2 3">
    <name type="scientific">Pomacea canaliculata</name>
    <name type="common">Golden apple snail</name>
    <dbReference type="NCBI Taxonomy" id="400727"/>
    <lineage>
        <taxon>Eukaryota</taxon>
        <taxon>Metazoa</taxon>
        <taxon>Spiralia</taxon>
        <taxon>Lophotrochozoa</taxon>
        <taxon>Mollusca</taxon>
        <taxon>Gastropoda</taxon>
        <taxon>Caenogastropoda</taxon>
        <taxon>Architaenioglossa</taxon>
        <taxon>Ampullarioidea</taxon>
        <taxon>Ampullariidae</taxon>
        <taxon>Pomacea</taxon>
    </lineage>
</organism>
<accession>A0A2T7PLC8</accession>
<evidence type="ECO:0000256" key="1">
    <source>
        <dbReference type="SAM" id="Phobius"/>
    </source>
</evidence>
<evidence type="ECO:0000313" key="2">
    <source>
        <dbReference type="EMBL" id="PVD34235.1"/>
    </source>
</evidence>
<dbReference type="EMBL" id="PZQS01000003">
    <property type="protein sequence ID" value="PVD34235.1"/>
    <property type="molecule type" value="Genomic_DNA"/>
</dbReference>
<dbReference type="SUPFAM" id="SSF103473">
    <property type="entry name" value="MFS general substrate transporter"/>
    <property type="match status" value="1"/>
</dbReference>
<dbReference type="Pfam" id="PF07690">
    <property type="entry name" value="MFS_1"/>
    <property type="match status" value="1"/>
</dbReference>
<comment type="caution">
    <text evidence="2">The sequence shown here is derived from an EMBL/GenBank/DDBJ whole genome shotgun (WGS) entry which is preliminary data.</text>
</comment>
<protein>
    <recommendedName>
        <fullName evidence="4">Major facilitator superfamily (MFS) profile domain-containing protein</fullName>
    </recommendedName>
</protein>
<dbReference type="InterPro" id="IPR036259">
    <property type="entry name" value="MFS_trans_sf"/>
</dbReference>
<evidence type="ECO:0008006" key="4">
    <source>
        <dbReference type="Google" id="ProtNLM"/>
    </source>
</evidence>
<dbReference type="OrthoDB" id="6435476at2759"/>
<feature type="transmembrane region" description="Helical" evidence="1">
    <location>
        <begin position="140"/>
        <end position="160"/>
    </location>
</feature>
<proteinExistence type="predicted"/>
<dbReference type="Proteomes" id="UP000245119">
    <property type="component" value="Linkage Group LG3"/>
</dbReference>
<dbReference type="PANTHER" id="PTHR11360:SF306">
    <property type="entry name" value="RE01051P"/>
    <property type="match status" value="1"/>
</dbReference>
<dbReference type="STRING" id="400727.A0A2T7PLC8"/>
<dbReference type="AlphaFoldDB" id="A0A2T7PLC8"/>
<dbReference type="InterPro" id="IPR011701">
    <property type="entry name" value="MFS"/>
</dbReference>
<keyword evidence="1" id="KW-0812">Transmembrane</keyword>
<name>A0A2T7PLC8_POMCA</name>
<feature type="transmembrane region" description="Helical" evidence="1">
    <location>
        <begin position="166"/>
        <end position="192"/>
    </location>
</feature>
<dbReference type="OMA" id="HFRENIC"/>
<sequence>MPSLEFGSMTVIDLRDTMANYTVHEKPEKDAEEEESFIVGESREGLPLTEAKNSGRPCRAMLQVGAVCAGLLSSPSAHISHAAGVFRLFPVVNITTNLLPAVAIEKGVGKTEAALLLSITGGLDLVCRLGTGFIADSKKLHASTLIIIAFVVLSIMTQFVRFMTSFVHFLVLAVVHGLLGGVSNVLGAILIIEYTGLENMGKGIGFAQFVVGASMAGVYPLLGYIRDVTGSYDVPYHVIGCGILLDAGLLLLVRLVHRWETRHLTKRGQDTKAVVV</sequence>
<keyword evidence="3" id="KW-1185">Reference proteome</keyword>
<keyword evidence="1" id="KW-1133">Transmembrane helix</keyword>
<feature type="transmembrane region" description="Helical" evidence="1">
    <location>
        <begin position="234"/>
        <end position="257"/>
    </location>
</feature>
<reference evidence="2 3" key="1">
    <citation type="submission" date="2018-04" db="EMBL/GenBank/DDBJ databases">
        <title>The genome of golden apple snail Pomacea canaliculata provides insight into stress tolerance and invasive adaptation.</title>
        <authorList>
            <person name="Liu C."/>
            <person name="Liu B."/>
            <person name="Ren Y."/>
            <person name="Zhang Y."/>
            <person name="Wang H."/>
            <person name="Li S."/>
            <person name="Jiang F."/>
            <person name="Yin L."/>
            <person name="Zhang G."/>
            <person name="Qian W."/>
            <person name="Fan W."/>
        </authorList>
    </citation>
    <scope>NUCLEOTIDE SEQUENCE [LARGE SCALE GENOMIC DNA]</scope>
    <source>
        <strain evidence="2">SZHN2017</strain>
        <tissue evidence="2">Muscle</tissue>
    </source>
</reference>
<dbReference type="Gene3D" id="1.20.1250.20">
    <property type="entry name" value="MFS general substrate transporter like domains"/>
    <property type="match status" value="1"/>
</dbReference>
<feature type="transmembrane region" description="Helical" evidence="1">
    <location>
        <begin position="204"/>
        <end position="222"/>
    </location>
</feature>
<keyword evidence="1" id="KW-0472">Membrane</keyword>
<dbReference type="GO" id="GO:0008028">
    <property type="term" value="F:monocarboxylic acid transmembrane transporter activity"/>
    <property type="evidence" value="ECO:0007669"/>
    <property type="project" value="TreeGrafter"/>
</dbReference>
<dbReference type="InterPro" id="IPR050327">
    <property type="entry name" value="Proton-linked_MCT"/>
</dbReference>
<evidence type="ECO:0000313" key="3">
    <source>
        <dbReference type="Proteomes" id="UP000245119"/>
    </source>
</evidence>
<dbReference type="PANTHER" id="PTHR11360">
    <property type="entry name" value="MONOCARBOXYLATE TRANSPORTER"/>
    <property type="match status" value="1"/>
</dbReference>
<gene>
    <name evidence="2" type="ORF">C0Q70_05503</name>
</gene>